<dbReference type="Proteomes" id="UP000425817">
    <property type="component" value="Chromosome"/>
</dbReference>
<protein>
    <recommendedName>
        <fullName evidence="2">Alpha/beta hydrolase domain-containing protein</fullName>
    </recommendedName>
</protein>
<dbReference type="EMBL" id="CP046622">
    <property type="protein sequence ID" value="QGW80841.1"/>
    <property type="molecule type" value="Genomic_DNA"/>
</dbReference>
<dbReference type="InterPro" id="IPR045394">
    <property type="entry name" value="Abhydrolase_dom"/>
</dbReference>
<sequence>MHPNSPIGRQLRLHWFTAAAAAAAIAISAAPANARVTRIVIDSVAPLAGQSIPYEQIRGRAFGELDPNDPHNSVITDIKLGADADGKARYETTFNLVKPVDMSRASGFLWHDVPNRGGAGTIVVDERELGDIGLRSGWQADNAGNTGVPVNRAEGTNHWVAVPIAKVNGVAVTGKVFGRIVNRSGAASQPLMVQTNPVPYLPATLDTTKATLKTHTKETVDGVVTEETAIAAGDWAFARCDAGNPFPGTPIDIDPANAPGNLPVHICLRNGFSANLLYQVVYPAQNAYVLGVGMAAFRDVGTFFRYEAADDFGTRNPVAGLVKGTAVRGVSQSGNMVRQFIFMGLNQDERNRKVYDGAWPIIAGRRVAANSRWAQPDGVLELYQQGSEGPQWWVDWPDPVRKQPTGSIFSRCETNDTCPKVIEHFGSAEVYALKLTPEWIGTAGDADIPLPRNVRRYYVPSSHHGGGAGGFTHMPAATAATGPSCPGNNFGRGTLAANPVPHTEITNVLRLAMRDWVLNGTPPPPSRWPTLAGKTLVDANKKAMGFPSGVPGIPDSIFLPENFAFPVFDYDWGPQFNHAEASGVPTNVPPVIKKVIPMKVPKVDADGNEIDGVPTVLVMAPLGTYLGFNITAEGFHRGQVCNYVGGYVPFARTRAERTASGDPRLSLEERYGSHEGYVAAVRAAAEKAFSQGFLLPADRDRLIRQASESAVLR</sequence>
<reference evidence="3 4" key="1">
    <citation type="submission" date="2019-12" db="EMBL/GenBank/DDBJ databases">
        <title>Hybrid Genome Assemblies of two High G+C Isolates from Undergraduate Microbiology Courses.</title>
        <authorList>
            <person name="Ne Ville C.J."/>
            <person name="Enright D."/>
            <person name="Hernandez I."/>
            <person name="Dodsworth J."/>
            <person name="Orwin P.M."/>
        </authorList>
    </citation>
    <scope>NUCLEOTIDE SEQUENCE [LARGE SCALE GENOMIC DNA]</scope>
    <source>
        <strain evidence="3 4">CSUSB</strain>
    </source>
</reference>
<feature type="signal peptide" evidence="1">
    <location>
        <begin position="1"/>
        <end position="34"/>
    </location>
</feature>
<dbReference type="AlphaFoldDB" id="A0A6I6HCD5"/>
<dbReference type="Pfam" id="PF20091">
    <property type="entry name" value="Abhydrolase_10"/>
    <property type="match status" value="1"/>
</dbReference>
<evidence type="ECO:0000313" key="4">
    <source>
        <dbReference type="Proteomes" id="UP000425817"/>
    </source>
</evidence>
<feature type="domain" description="Alpha/beta hydrolase" evidence="2">
    <location>
        <begin position="213"/>
        <end position="704"/>
    </location>
</feature>
<keyword evidence="1" id="KW-0732">Signal</keyword>
<gene>
    <name evidence="3" type="ORF">GOQ09_04235</name>
</gene>
<organism evidence="3 4">
    <name type="scientific">Variovorax paradoxus</name>
    <dbReference type="NCBI Taxonomy" id="34073"/>
    <lineage>
        <taxon>Bacteria</taxon>
        <taxon>Pseudomonadati</taxon>
        <taxon>Pseudomonadota</taxon>
        <taxon>Betaproteobacteria</taxon>
        <taxon>Burkholderiales</taxon>
        <taxon>Comamonadaceae</taxon>
        <taxon>Variovorax</taxon>
    </lineage>
</organism>
<feature type="chain" id="PRO_5026002050" description="Alpha/beta hydrolase domain-containing protein" evidence="1">
    <location>
        <begin position="35"/>
        <end position="713"/>
    </location>
</feature>
<accession>A0A6I6HCD5</accession>
<evidence type="ECO:0000259" key="2">
    <source>
        <dbReference type="Pfam" id="PF20091"/>
    </source>
</evidence>
<name>A0A6I6HCD5_VARPD</name>
<evidence type="ECO:0000313" key="3">
    <source>
        <dbReference type="EMBL" id="QGW80841.1"/>
    </source>
</evidence>
<dbReference type="RefSeq" id="WP_157612029.1">
    <property type="nucleotide sequence ID" value="NZ_CP046622.1"/>
</dbReference>
<evidence type="ECO:0000256" key="1">
    <source>
        <dbReference type="SAM" id="SignalP"/>
    </source>
</evidence>
<proteinExistence type="predicted"/>
<dbReference type="OrthoDB" id="222879at2"/>